<dbReference type="EMBL" id="JAWZYT010000066">
    <property type="protein sequence ID" value="KAK4328674.1"/>
    <property type="molecule type" value="Genomic_DNA"/>
</dbReference>
<keyword evidence="5" id="KW-1185">Reference proteome</keyword>
<dbReference type="Pfam" id="PF06743">
    <property type="entry name" value="FAST_1"/>
    <property type="match status" value="1"/>
</dbReference>
<gene>
    <name evidence="4" type="ORF">Pmani_000921</name>
</gene>
<accession>A0AAE1QKP2</accession>
<dbReference type="PANTHER" id="PTHR21228:SF72">
    <property type="entry name" value="LD32258P"/>
    <property type="match status" value="1"/>
</dbReference>
<dbReference type="GO" id="GO:0035770">
    <property type="term" value="C:ribonucleoprotein granule"/>
    <property type="evidence" value="ECO:0007669"/>
    <property type="project" value="TreeGrafter"/>
</dbReference>
<comment type="caution">
    <text evidence="4">The sequence shown here is derived from an EMBL/GenBank/DDBJ whole genome shotgun (WGS) entry which is preliminary data.</text>
</comment>
<sequence>MDIDKMQGVKWSLTGVPCRVVRRSSTTRICPSSHRLLHPSSPVNSPTFFHSYSPSPSSKPPHQQSQKFLTEVQNMRHGVWSPRPCILCASSVSFRKWKIQWRLYSVGTSSDLEDDDYMSDSDFNVNSNGQPKILNKDQFNQLRVILYPSSSDPIIKAMNEANSVQEVFDIVERCGDQLTAEQASQAVVTLWDLQKVYGRFGFDRDNIHGSMLIEFLEKIVSHPVFKKLITSLDRLCENLDSTAVSSPYTSPKLKNYFEGMVAEHLDRKDLHDYIVILFKTLRYIKTSNFRLCNAFWLKSMKAVELEIKKQPIHFLGLKDMMRRNLYHRYMYFNNNLGGSYRNYPFENTMSKLLLKDIRMATGLVPSKLAYMTSFLLSYSPKEGLPEDVIERVLLCGPQFSIFDSLVLSRGIQISLALNSFLKRRKMQQITALCRMLDSSCEQHLKTVNSLVDMTHILRAYVSRGGSPRAFLFERILAAHLPFLSQLNSRHIKDLCFCLINARYLSPEILNSITQYITEHKDYIHVETSELVLSCLYKLGHHPPESERFFLACTSTFSEDGPQMTSLSILQMCLSLNKFGHLPSKIIHHVFNLSFIDQLDEELSKCSSKSSYPMQVRHLLMELNRAVCLDHPEENIPWFHEKYCKELLESVAVPSSVFLTEVHQALVQLVGDPQVLRANVHTPYYYFLDFEFLLDAESRPVPVREYVSGHNTAPHSHLPETQPGFRRVAVLVRNEEDYCVNGRQLLGRHQMERRHLELLGYEVVEVPHFHWYSMSLSTFTERLNYLKRLIYPTQT</sequence>
<dbReference type="GO" id="GO:0000963">
    <property type="term" value="P:mitochondrial RNA processing"/>
    <property type="evidence" value="ECO:0007669"/>
    <property type="project" value="TreeGrafter"/>
</dbReference>
<keyword evidence="2" id="KW-0496">Mitochondrion</keyword>
<dbReference type="PANTHER" id="PTHR21228">
    <property type="entry name" value="FAST LEU-RICH DOMAIN-CONTAINING"/>
    <property type="match status" value="1"/>
</dbReference>
<dbReference type="InterPro" id="IPR013579">
    <property type="entry name" value="FAST_2"/>
</dbReference>
<protein>
    <recommendedName>
        <fullName evidence="3">RAP domain-containing protein</fullName>
    </recommendedName>
</protein>
<evidence type="ECO:0000313" key="4">
    <source>
        <dbReference type="EMBL" id="KAK4328674.1"/>
    </source>
</evidence>
<organism evidence="4 5">
    <name type="scientific">Petrolisthes manimaculis</name>
    <dbReference type="NCBI Taxonomy" id="1843537"/>
    <lineage>
        <taxon>Eukaryota</taxon>
        <taxon>Metazoa</taxon>
        <taxon>Ecdysozoa</taxon>
        <taxon>Arthropoda</taxon>
        <taxon>Crustacea</taxon>
        <taxon>Multicrustacea</taxon>
        <taxon>Malacostraca</taxon>
        <taxon>Eumalacostraca</taxon>
        <taxon>Eucarida</taxon>
        <taxon>Decapoda</taxon>
        <taxon>Pleocyemata</taxon>
        <taxon>Anomura</taxon>
        <taxon>Galatheoidea</taxon>
        <taxon>Porcellanidae</taxon>
        <taxon>Petrolisthes</taxon>
    </lineage>
</organism>
<dbReference type="PROSITE" id="PS51286">
    <property type="entry name" value="RAP"/>
    <property type="match status" value="1"/>
</dbReference>
<evidence type="ECO:0000259" key="3">
    <source>
        <dbReference type="PROSITE" id="PS51286"/>
    </source>
</evidence>
<evidence type="ECO:0000256" key="2">
    <source>
        <dbReference type="ARBA" id="ARBA00023128"/>
    </source>
</evidence>
<proteinExistence type="predicted"/>
<reference evidence="4" key="1">
    <citation type="submission" date="2023-11" db="EMBL/GenBank/DDBJ databases">
        <title>Genome assemblies of two species of porcelain crab, Petrolisthes cinctipes and Petrolisthes manimaculis (Anomura: Porcellanidae).</title>
        <authorList>
            <person name="Angst P."/>
        </authorList>
    </citation>
    <scope>NUCLEOTIDE SEQUENCE</scope>
    <source>
        <strain evidence="4">PB745_02</strain>
        <tissue evidence="4">Gill</tissue>
    </source>
</reference>
<dbReference type="Proteomes" id="UP001292094">
    <property type="component" value="Unassembled WGS sequence"/>
</dbReference>
<dbReference type="InterPro" id="IPR050870">
    <property type="entry name" value="FAST_kinase"/>
</dbReference>
<name>A0AAE1QKP2_9EUCA</name>
<feature type="domain" description="RAP" evidence="3">
    <location>
        <begin position="727"/>
        <end position="787"/>
    </location>
</feature>
<dbReference type="InterPro" id="IPR010622">
    <property type="entry name" value="FAST_Leu-rich"/>
</dbReference>
<dbReference type="SMART" id="SM00952">
    <property type="entry name" value="RAP"/>
    <property type="match status" value="1"/>
</dbReference>
<dbReference type="Pfam" id="PF08368">
    <property type="entry name" value="FAST_2"/>
    <property type="match status" value="1"/>
</dbReference>
<evidence type="ECO:0000313" key="5">
    <source>
        <dbReference type="Proteomes" id="UP001292094"/>
    </source>
</evidence>
<dbReference type="GO" id="GO:0005759">
    <property type="term" value="C:mitochondrial matrix"/>
    <property type="evidence" value="ECO:0007669"/>
    <property type="project" value="TreeGrafter"/>
</dbReference>
<dbReference type="AlphaFoldDB" id="A0AAE1QKP2"/>
<evidence type="ECO:0000256" key="1">
    <source>
        <dbReference type="ARBA" id="ARBA00004173"/>
    </source>
</evidence>
<dbReference type="GO" id="GO:0044528">
    <property type="term" value="P:regulation of mitochondrial mRNA stability"/>
    <property type="evidence" value="ECO:0007669"/>
    <property type="project" value="InterPro"/>
</dbReference>
<dbReference type="Pfam" id="PF08373">
    <property type="entry name" value="RAP"/>
    <property type="match status" value="1"/>
</dbReference>
<dbReference type="GO" id="GO:0003723">
    <property type="term" value="F:RNA binding"/>
    <property type="evidence" value="ECO:0007669"/>
    <property type="project" value="TreeGrafter"/>
</dbReference>
<dbReference type="InterPro" id="IPR013584">
    <property type="entry name" value="RAP"/>
</dbReference>
<comment type="subcellular location">
    <subcellularLocation>
        <location evidence="1">Mitochondrion</location>
    </subcellularLocation>
</comment>